<evidence type="ECO:0000256" key="6">
    <source>
        <dbReference type="ARBA" id="ARBA00023180"/>
    </source>
</evidence>
<keyword evidence="10" id="KW-1185">Reference proteome</keyword>
<dbReference type="PRINTS" id="PR00258">
    <property type="entry name" value="SPERACTRCPTR"/>
</dbReference>
<evidence type="ECO:0000256" key="3">
    <source>
        <dbReference type="ARBA" id="ARBA00022729"/>
    </source>
</evidence>
<keyword evidence="6" id="KW-0325">Glycoprotein</keyword>
<dbReference type="AlphaFoldDB" id="A0A8C2SWI3"/>
<name>A0A8C2SWI3_COTJA</name>
<sequence>MTPPDFFSLLGEQIRLVNYRNRCAGRVEILHNKRWGTVCDKNWDLLDANVVCRQLGCGRALSAPGQAQFGQGSGIVWLDGMNCTGSEYSLASPWGKSSCSHGKHASVVCSGGAVDSEAM</sequence>
<reference evidence="9" key="2">
    <citation type="submission" date="2025-08" db="UniProtKB">
        <authorList>
            <consortium name="Ensembl"/>
        </authorList>
    </citation>
    <scope>IDENTIFICATION</scope>
</reference>
<protein>
    <recommendedName>
        <fullName evidence="8">SRCR domain-containing protein</fullName>
    </recommendedName>
</protein>
<keyword evidence="3" id="KW-0732">Signal</keyword>
<dbReference type="FunFam" id="3.10.250.10:FF:000002">
    <property type="entry name" value="Scavenger receptor cysteine-rich type 1 protein M130"/>
    <property type="match status" value="1"/>
</dbReference>
<comment type="caution">
    <text evidence="7">Lacks conserved residue(s) required for the propagation of feature annotation.</text>
</comment>
<dbReference type="GO" id="GO:0031638">
    <property type="term" value="P:zymogen activation"/>
    <property type="evidence" value="ECO:0007669"/>
    <property type="project" value="TreeGrafter"/>
</dbReference>
<dbReference type="Pfam" id="PF00530">
    <property type="entry name" value="SRCR"/>
    <property type="match status" value="1"/>
</dbReference>
<organism evidence="9 10">
    <name type="scientific">Coturnix japonica</name>
    <name type="common">Japanese quail</name>
    <name type="synonym">Coturnix coturnix japonica</name>
    <dbReference type="NCBI Taxonomy" id="93934"/>
    <lineage>
        <taxon>Eukaryota</taxon>
        <taxon>Metazoa</taxon>
        <taxon>Chordata</taxon>
        <taxon>Craniata</taxon>
        <taxon>Vertebrata</taxon>
        <taxon>Euteleostomi</taxon>
        <taxon>Archelosauria</taxon>
        <taxon>Archosauria</taxon>
        <taxon>Dinosauria</taxon>
        <taxon>Saurischia</taxon>
        <taxon>Theropoda</taxon>
        <taxon>Coelurosauria</taxon>
        <taxon>Aves</taxon>
        <taxon>Neognathae</taxon>
        <taxon>Galloanserae</taxon>
        <taxon>Galliformes</taxon>
        <taxon>Phasianidae</taxon>
        <taxon>Perdicinae</taxon>
        <taxon>Coturnix</taxon>
    </lineage>
</organism>
<dbReference type="Ensembl" id="ENSCJPT00005008003.1">
    <property type="protein sequence ID" value="ENSCJPP00005004871.1"/>
    <property type="gene ID" value="ENSCJPG00005004718.1"/>
</dbReference>
<dbReference type="GO" id="GO:0005886">
    <property type="term" value="C:plasma membrane"/>
    <property type="evidence" value="ECO:0007669"/>
    <property type="project" value="TreeGrafter"/>
</dbReference>
<dbReference type="PANTHER" id="PTHR48071:SF15">
    <property type="entry name" value="SRCR DOMAIN-CONTAINING PROTEIN"/>
    <property type="match status" value="1"/>
</dbReference>
<keyword evidence="5" id="KW-1015">Disulfide bond</keyword>
<dbReference type="InterPro" id="IPR001190">
    <property type="entry name" value="SRCR"/>
</dbReference>
<dbReference type="GeneTree" id="ENSGT00940000164475"/>
<evidence type="ECO:0000256" key="5">
    <source>
        <dbReference type="ARBA" id="ARBA00023157"/>
    </source>
</evidence>
<reference evidence="9" key="3">
    <citation type="submission" date="2025-09" db="UniProtKB">
        <authorList>
            <consortium name="Ensembl"/>
        </authorList>
    </citation>
    <scope>IDENTIFICATION</scope>
</reference>
<accession>A0A8C2SWI3</accession>
<dbReference type="SMART" id="SM00202">
    <property type="entry name" value="SR"/>
    <property type="match status" value="1"/>
</dbReference>
<evidence type="ECO:0000256" key="7">
    <source>
        <dbReference type="PROSITE-ProRule" id="PRU00196"/>
    </source>
</evidence>
<proteinExistence type="predicted"/>
<evidence type="ECO:0000256" key="4">
    <source>
        <dbReference type="ARBA" id="ARBA00022737"/>
    </source>
</evidence>
<keyword evidence="4" id="KW-0677">Repeat</keyword>
<dbReference type="InterPro" id="IPR036772">
    <property type="entry name" value="SRCR-like_dom_sf"/>
</dbReference>
<dbReference type="GO" id="GO:0005615">
    <property type="term" value="C:extracellular space"/>
    <property type="evidence" value="ECO:0007669"/>
    <property type="project" value="TreeGrafter"/>
</dbReference>
<evidence type="ECO:0000313" key="9">
    <source>
        <dbReference type="Ensembl" id="ENSCJPP00005004871.1"/>
    </source>
</evidence>
<comment type="subcellular location">
    <subcellularLocation>
        <location evidence="1">Secreted</location>
    </subcellularLocation>
</comment>
<evidence type="ECO:0000259" key="8">
    <source>
        <dbReference type="PROSITE" id="PS50287"/>
    </source>
</evidence>
<dbReference type="GO" id="GO:0004252">
    <property type="term" value="F:serine-type endopeptidase activity"/>
    <property type="evidence" value="ECO:0007669"/>
    <property type="project" value="TreeGrafter"/>
</dbReference>
<dbReference type="Proteomes" id="UP000694412">
    <property type="component" value="Chromosome LGE64"/>
</dbReference>
<dbReference type="PROSITE" id="PS50287">
    <property type="entry name" value="SRCR_2"/>
    <property type="match status" value="1"/>
</dbReference>
<evidence type="ECO:0000256" key="2">
    <source>
        <dbReference type="ARBA" id="ARBA00022525"/>
    </source>
</evidence>
<evidence type="ECO:0000256" key="1">
    <source>
        <dbReference type="ARBA" id="ARBA00004613"/>
    </source>
</evidence>
<reference evidence="9" key="1">
    <citation type="submission" date="2015-11" db="EMBL/GenBank/DDBJ databases">
        <authorList>
            <consortium name="International Coturnix japonica Genome Analysis Consortium"/>
            <person name="Warren W."/>
            <person name="Burt D.W."/>
            <person name="Antin P.B."/>
            <person name="Lanford R."/>
            <person name="Gros J."/>
            <person name="Wilson R.K."/>
        </authorList>
    </citation>
    <scope>NUCLEOTIDE SEQUENCE [LARGE SCALE GENOMIC DNA]</scope>
</reference>
<dbReference type="PANTHER" id="PTHR48071">
    <property type="entry name" value="SRCR DOMAIN-CONTAINING PROTEIN"/>
    <property type="match status" value="1"/>
</dbReference>
<dbReference type="SUPFAM" id="SSF56487">
    <property type="entry name" value="SRCR-like"/>
    <property type="match status" value="1"/>
</dbReference>
<feature type="domain" description="SRCR" evidence="8">
    <location>
        <begin position="14"/>
        <end position="110"/>
    </location>
</feature>
<dbReference type="Gene3D" id="3.10.250.10">
    <property type="entry name" value="SRCR-like domain"/>
    <property type="match status" value="1"/>
</dbReference>
<evidence type="ECO:0000313" key="10">
    <source>
        <dbReference type="Proteomes" id="UP000694412"/>
    </source>
</evidence>
<keyword evidence="2" id="KW-0964">Secreted</keyword>